<accession>A0A5C5Y0Z8</accession>
<evidence type="ECO:0000313" key="3">
    <source>
        <dbReference type="Proteomes" id="UP000317238"/>
    </source>
</evidence>
<dbReference type="GO" id="GO:0016787">
    <property type="term" value="F:hydrolase activity"/>
    <property type="evidence" value="ECO:0007669"/>
    <property type="project" value="UniProtKB-KW"/>
</dbReference>
<dbReference type="RefSeq" id="WP_146438247.1">
    <property type="nucleotide sequence ID" value="NZ_SJPL01000001.1"/>
</dbReference>
<dbReference type="OrthoDB" id="274145at2"/>
<name>A0A5C5Y0Z8_9PLAN</name>
<reference evidence="2 3" key="1">
    <citation type="submission" date="2019-02" db="EMBL/GenBank/DDBJ databases">
        <title>Deep-cultivation of Planctomycetes and their phenomic and genomic characterization uncovers novel biology.</title>
        <authorList>
            <person name="Wiegand S."/>
            <person name="Jogler M."/>
            <person name="Boedeker C."/>
            <person name="Pinto D."/>
            <person name="Vollmers J."/>
            <person name="Rivas-Marin E."/>
            <person name="Kohn T."/>
            <person name="Peeters S.H."/>
            <person name="Heuer A."/>
            <person name="Rast P."/>
            <person name="Oberbeckmann S."/>
            <person name="Bunk B."/>
            <person name="Jeske O."/>
            <person name="Meyerdierks A."/>
            <person name="Storesund J.E."/>
            <person name="Kallscheuer N."/>
            <person name="Luecker S."/>
            <person name="Lage O.M."/>
            <person name="Pohl T."/>
            <person name="Merkel B.J."/>
            <person name="Hornburger P."/>
            <person name="Mueller R.-W."/>
            <person name="Bruemmer F."/>
            <person name="Labrenz M."/>
            <person name="Spormann A.M."/>
            <person name="Op Den Camp H."/>
            <person name="Overmann J."/>
            <person name="Amann R."/>
            <person name="Jetten M.S.M."/>
            <person name="Mascher T."/>
            <person name="Medema M.H."/>
            <person name="Devos D.P."/>
            <person name="Kaster A.-K."/>
            <person name="Ovreas L."/>
            <person name="Rohde M."/>
            <person name="Galperin M.Y."/>
            <person name="Jogler C."/>
        </authorList>
    </citation>
    <scope>NUCLEOTIDE SEQUENCE [LARGE SCALE GENOMIC DNA]</scope>
    <source>
        <strain evidence="2 3">Pan14r</strain>
    </source>
</reference>
<evidence type="ECO:0000313" key="2">
    <source>
        <dbReference type="EMBL" id="TWT68303.1"/>
    </source>
</evidence>
<dbReference type="Pfam" id="PF12697">
    <property type="entry name" value="Abhydrolase_6"/>
    <property type="match status" value="1"/>
</dbReference>
<feature type="domain" description="AB hydrolase-1" evidence="1">
    <location>
        <begin position="11"/>
        <end position="162"/>
    </location>
</feature>
<comment type="caution">
    <text evidence="2">The sequence shown here is derived from an EMBL/GenBank/DDBJ whole genome shotgun (WGS) entry which is preliminary data.</text>
</comment>
<keyword evidence="2" id="KW-0378">Hydrolase</keyword>
<organism evidence="2 3">
    <name type="scientific">Crateriforma conspicua</name>
    <dbReference type="NCBI Taxonomy" id="2527996"/>
    <lineage>
        <taxon>Bacteria</taxon>
        <taxon>Pseudomonadati</taxon>
        <taxon>Planctomycetota</taxon>
        <taxon>Planctomycetia</taxon>
        <taxon>Planctomycetales</taxon>
        <taxon>Planctomycetaceae</taxon>
        <taxon>Crateriforma</taxon>
    </lineage>
</organism>
<dbReference type="AlphaFoldDB" id="A0A5C5Y0Z8"/>
<dbReference type="InterPro" id="IPR029058">
    <property type="entry name" value="AB_hydrolase_fold"/>
</dbReference>
<protein>
    <submittedName>
        <fullName evidence="2">Alpha/beta hydrolase family protein</fullName>
    </submittedName>
</protein>
<evidence type="ECO:0000259" key="1">
    <source>
        <dbReference type="Pfam" id="PF12697"/>
    </source>
</evidence>
<gene>
    <name evidence="2" type="ORF">Pan14r_05470</name>
</gene>
<dbReference type="InterPro" id="IPR000073">
    <property type="entry name" value="AB_hydrolase_1"/>
</dbReference>
<dbReference type="Gene3D" id="3.40.50.1820">
    <property type="entry name" value="alpha/beta hydrolase"/>
    <property type="match status" value="1"/>
</dbReference>
<sequence length="207" mass="23140">MPKIEFPTTGLILIPGFMSPAWMMRPLHRALRDRFATTVLFDYPRVFSNLSKTVGQLRDRIDAEPVDRWVLVTHSFGDWVARAALSCCDHSDSPKVIKAVSIAPVIDAVPMARRVRPLLGRFSQEIRIMSDRQAVQSDYPPNVQRIVLWTRWEWLMNAPPSDLHELKTINATHNSVLFQPAGIAAVRGAIQELCGTSTAVQGIAATV</sequence>
<keyword evidence="3" id="KW-1185">Reference proteome</keyword>
<dbReference type="EMBL" id="SJPL01000001">
    <property type="protein sequence ID" value="TWT68303.1"/>
    <property type="molecule type" value="Genomic_DNA"/>
</dbReference>
<dbReference type="Proteomes" id="UP000317238">
    <property type="component" value="Unassembled WGS sequence"/>
</dbReference>
<dbReference type="SUPFAM" id="SSF53474">
    <property type="entry name" value="alpha/beta-Hydrolases"/>
    <property type="match status" value="1"/>
</dbReference>
<proteinExistence type="predicted"/>